<proteinExistence type="predicted"/>
<organism evidence="2 3">
    <name type="scientific">Sodaliphilus pleomorphus</name>
    <dbReference type="NCBI Taxonomy" id="2606626"/>
    <lineage>
        <taxon>Bacteria</taxon>
        <taxon>Pseudomonadati</taxon>
        <taxon>Bacteroidota</taxon>
        <taxon>Bacteroidia</taxon>
        <taxon>Bacteroidales</taxon>
        <taxon>Muribaculaceae</taxon>
        <taxon>Sodaliphilus</taxon>
    </lineage>
</organism>
<dbReference type="Proteomes" id="UP000483362">
    <property type="component" value="Unassembled WGS sequence"/>
</dbReference>
<keyword evidence="3" id="KW-1185">Reference proteome</keyword>
<dbReference type="SUPFAM" id="SSF49464">
    <property type="entry name" value="Carboxypeptidase regulatory domain-like"/>
    <property type="match status" value="1"/>
</dbReference>
<feature type="signal peptide" evidence="1">
    <location>
        <begin position="1"/>
        <end position="18"/>
    </location>
</feature>
<dbReference type="SUPFAM" id="SSF56935">
    <property type="entry name" value="Porins"/>
    <property type="match status" value="1"/>
</dbReference>
<dbReference type="InterPro" id="IPR008969">
    <property type="entry name" value="CarboxyPept-like_regulatory"/>
</dbReference>
<dbReference type="Gene3D" id="2.60.40.1120">
    <property type="entry name" value="Carboxypeptidase-like, regulatory domain"/>
    <property type="match status" value="1"/>
</dbReference>
<evidence type="ECO:0000313" key="3">
    <source>
        <dbReference type="Proteomes" id="UP000483362"/>
    </source>
</evidence>
<comment type="caution">
    <text evidence="2">The sequence shown here is derived from an EMBL/GenBank/DDBJ whole genome shotgun (WGS) entry which is preliminary data.</text>
</comment>
<keyword evidence="1" id="KW-0732">Signal</keyword>
<dbReference type="EMBL" id="VULT01000001">
    <property type="protein sequence ID" value="MSS16345.1"/>
    <property type="molecule type" value="Genomic_DNA"/>
</dbReference>
<dbReference type="AlphaFoldDB" id="A0A6L5XA63"/>
<sequence>MKHFVFALAMLQALCLCAQTTGVVVDENKQPLPAATVSLYRMGEEKTMTGVMTDSLGQFELGTQKGQDYVITISFMGYTPQHIECRNVPGKFELGTIAMEPESQTLSGVTVTASSVIRKADRQIVIPSQLQRKTSSNGVALLQHLQLSRISVNTLNGSVTTTTGDAVELRINGVKAEIQDVKALQPADVLKVEYHDNPGLRYGNVSAVIDIILKEKTAGGNVSGELMNTINPLGIGDYQLSSNYHAGKSSVKASVNWNRRDLNWYRENTESFNATSPAIENQEIGQKTKAKYDNVNLSVGYDYTNGGNQLSVTFRDLYNKTPNSVSDRNSLLEQEGTTYTVTDRTRTNSNSPSLDVYYQREFAKDKHLYLDLTGTYINSASHRLYRQADGTDTQKITSDVDGDKYSAIAEAIYEQNVKDSRFSFGLRHQQSHTRNIYTGTDSSTVKMNNNETYAFGEWYSKLGRFDYTLGLGVMRTHLSQGGAKQDKYILRPTIQLGYRFGNHVRVRYKGYIGGYAPSLSDLSDVEQQIDIYQLRRGNPNLHTVTFYSNEFSLSVDTKWFSAEWFTRYSYDDKPFMEQTTYEDGMYIRSYANQKGFHRLNSQVSIQAQPWAEHLMIQVTPYVNRYISKGNDYTHTHTNWGVRGNLMAMYNNWYMGANVETSFHNLWGETINKDEASHSLVAGYNRERWGVELQFQNIFSSHYEMSVENRSRLAPYRQLMWSKNLCRVFGIDVHFNLDFGKHRSQAEQRIKNSDTDAGIMSGAK</sequence>
<evidence type="ECO:0000313" key="2">
    <source>
        <dbReference type="EMBL" id="MSS16345.1"/>
    </source>
</evidence>
<protein>
    <submittedName>
        <fullName evidence="2">TonB-dependent receptor</fullName>
    </submittedName>
</protein>
<dbReference type="Pfam" id="PF13715">
    <property type="entry name" value="CarbopepD_reg_2"/>
    <property type="match status" value="1"/>
</dbReference>
<evidence type="ECO:0000256" key="1">
    <source>
        <dbReference type="SAM" id="SignalP"/>
    </source>
</evidence>
<reference evidence="2 3" key="1">
    <citation type="submission" date="2019-08" db="EMBL/GenBank/DDBJ databases">
        <title>In-depth cultivation of the pig gut microbiome towards novel bacterial diversity and tailored functional studies.</title>
        <authorList>
            <person name="Wylensek D."/>
            <person name="Hitch T.C.A."/>
            <person name="Clavel T."/>
        </authorList>
    </citation>
    <scope>NUCLEOTIDE SEQUENCE [LARGE SCALE GENOMIC DNA]</scope>
    <source>
        <strain evidence="2 3">Oil-RF-744-WCA-WT-10</strain>
    </source>
</reference>
<keyword evidence="2" id="KW-0675">Receptor</keyword>
<feature type="chain" id="PRO_5027020514" evidence="1">
    <location>
        <begin position="19"/>
        <end position="763"/>
    </location>
</feature>
<gene>
    <name evidence="2" type="ORF">FYJ29_00955</name>
</gene>
<accession>A0A6L5XA63</accession>
<name>A0A6L5XA63_9BACT</name>